<dbReference type="Gene3D" id="2.40.50.90">
    <property type="match status" value="1"/>
</dbReference>
<protein>
    <recommendedName>
        <fullName evidence="4">TNase-like domain-containing protein</fullName>
    </recommendedName>
</protein>
<dbReference type="Proteomes" id="UP001216907">
    <property type="component" value="Unassembled WGS sequence"/>
</dbReference>
<feature type="compositionally biased region" description="Polar residues" evidence="1">
    <location>
        <begin position="250"/>
        <end position="259"/>
    </location>
</feature>
<feature type="compositionally biased region" description="Polar residues" evidence="1">
    <location>
        <begin position="271"/>
        <end position="286"/>
    </location>
</feature>
<evidence type="ECO:0000313" key="3">
    <source>
        <dbReference type="Proteomes" id="UP001216907"/>
    </source>
</evidence>
<organism evidence="2 3">
    <name type="scientific">Paludisphaera mucosa</name>
    <dbReference type="NCBI Taxonomy" id="3030827"/>
    <lineage>
        <taxon>Bacteria</taxon>
        <taxon>Pseudomonadati</taxon>
        <taxon>Planctomycetota</taxon>
        <taxon>Planctomycetia</taxon>
        <taxon>Isosphaerales</taxon>
        <taxon>Isosphaeraceae</taxon>
        <taxon>Paludisphaera</taxon>
    </lineage>
</organism>
<evidence type="ECO:0000256" key="1">
    <source>
        <dbReference type="SAM" id="MobiDB-lite"/>
    </source>
</evidence>
<dbReference type="InterPro" id="IPR035437">
    <property type="entry name" value="SNase_OB-fold_sf"/>
</dbReference>
<proteinExistence type="predicted"/>
<keyword evidence="3" id="KW-1185">Reference proteome</keyword>
<evidence type="ECO:0008006" key="4">
    <source>
        <dbReference type="Google" id="ProtNLM"/>
    </source>
</evidence>
<comment type="caution">
    <text evidence="2">The sequence shown here is derived from an EMBL/GenBank/DDBJ whole genome shotgun (WGS) entry which is preliminary data.</text>
</comment>
<accession>A0ABT6F5J6</accession>
<sequence length="286" mass="30218">MYWMLAAALLGFAEREDVTVKLVLDGNTIIVDAAVEKGLLVDLVGLGMPDTIDARKPRFLVGAEDKIHLAKHLPPGTAAKMERVGETSTGRPLVVLYRADGLCWNEWAVSAGVGFFTTTDLVDYTAQERKARAARHGVWALGPVVPVAAAPDRPAAPAPAAAAAEGDDPPSYASSSPGATTPRMYTKDFVPPARVRKRRYAPQPYIGVFAGSEAFFANPNAYGFAPPSAFGFGGPRPVNIGGGFGGYGVNPNQHQTSSYTRRDGTRVSGYRATNPNGTTADNLGGR</sequence>
<feature type="region of interest" description="Disordered" evidence="1">
    <location>
        <begin position="156"/>
        <end position="188"/>
    </location>
</feature>
<evidence type="ECO:0000313" key="2">
    <source>
        <dbReference type="EMBL" id="MDG3002850.1"/>
    </source>
</evidence>
<name>A0ABT6F5J6_9BACT</name>
<reference evidence="2 3" key="1">
    <citation type="submission" date="2023-03" db="EMBL/GenBank/DDBJ databases">
        <title>Paludisphaera mucosa sp. nov. a novel planctomycete from northern fen.</title>
        <authorList>
            <person name="Ivanova A."/>
        </authorList>
    </citation>
    <scope>NUCLEOTIDE SEQUENCE [LARGE SCALE GENOMIC DNA]</scope>
    <source>
        <strain evidence="2 3">Pla2</strain>
    </source>
</reference>
<feature type="region of interest" description="Disordered" evidence="1">
    <location>
        <begin position="249"/>
        <end position="286"/>
    </location>
</feature>
<gene>
    <name evidence="2" type="ORF">PZE19_03640</name>
</gene>
<dbReference type="RefSeq" id="WP_277859212.1">
    <property type="nucleotide sequence ID" value="NZ_JARRAG010000001.1"/>
</dbReference>
<dbReference type="SUPFAM" id="SSF50199">
    <property type="entry name" value="Staphylococcal nuclease"/>
    <property type="match status" value="1"/>
</dbReference>
<dbReference type="EMBL" id="JARRAG010000001">
    <property type="protein sequence ID" value="MDG3002850.1"/>
    <property type="molecule type" value="Genomic_DNA"/>
</dbReference>